<feature type="region of interest" description="Disordered" evidence="1">
    <location>
        <begin position="696"/>
        <end position="715"/>
    </location>
</feature>
<dbReference type="InterPro" id="IPR011050">
    <property type="entry name" value="Pectin_lyase_fold/virulence"/>
</dbReference>
<name>A0ABQ9X2Z3_9EUKA</name>
<dbReference type="SUPFAM" id="SSF51126">
    <property type="entry name" value="Pectin lyase-like"/>
    <property type="match status" value="1"/>
</dbReference>
<keyword evidence="2" id="KW-1133">Transmembrane helix</keyword>
<dbReference type="EMBL" id="JARBJD010000236">
    <property type="protein sequence ID" value="KAK2946142.1"/>
    <property type="molecule type" value="Genomic_DNA"/>
</dbReference>
<organism evidence="3 4">
    <name type="scientific">Blattamonas nauphoetae</name>
    <dbReference type="NCBI Taxonomy" id="2049346"/>
    <lineage>
        <taxon>Eukaryota</taxon>
        <taxon>Metamonada</taxon>
        <taxon>Preaxostyla</taxon>
        <taxon>Oxymonadida</taxon>
        <taxon>Blattamonas</taxon>
    </lineage>
</organism>
<dbReference type="Proteomes" id="UP001281761">
    <property type="component" value="Unassembled WGS sequence"/>
</dbReference>
<evidence type="ECO:0000256" key="2">
    <source>
        <dbReference type="SAM" id="Phobius"/>
    </source>
</evidence>
<keyword evidence="4" id="KW-1185">Reference proteome</keyword>
<reference evidence="3 4" key="1">
    <citation type="journal article" date="2022" name="bioRxiv">
        <title>Genomics of Preaxostyla Flagellates Illuminates Evolutionary Transitions and the Path Towards Mitochondrial Loss.</title>
        <authorList>
            <person name="Novak L.V.F."/>
            <person name="Treitli S.C."/>
            <person name="Pyrih J."/>
            <person name="Halakuc P."/>
            <person name="Pipaliya S.V."/>
            <person name="Vacek V."/>
            <person name="Brzon O."/>
            <person name="Soukal P."/>
            <person name="Eme L."/>
            <person name="Dacks J.B."/>
            <person name="Karnkowska A."/>
            <person name="Elias M."/>
            <person name="Hampl V."/>
        </authorList>
    </citation>
    <scope>NUCLEOTIDE SEQUENCE [LARGE SCALE GENOMIC DNA]</scope>
    <source>
        <strain evidence="3">NAU3</strain>
        <tissue evidence="3">Gut</tissue>
    </source>
</reference>
<sequence length="841" mass="91148">MTVTANYNVGGAIRVVYSSSNGHPVEISQSSFTQCKAAELDGGMAGGLRVSNSSQTTLDSCFFETCSAQSAGGVYLSFSPITLSNCAFVSCSVSDEAGALYLLFLASIEMSFVQFRECVCSIRPSSKDIFFYFVFSDIANSDTIKFCDSTSGSPNLLFINTLTEDSTLIPQLREEEKTDISSFEVSMREDTATITIGTTKEVKGTMGVLLEGSNVPRLLYVSFGTADTGSSTGTIEVSIGLEGVLPILSDEKSYTVRTASIPGWSVNANIPLCPRILSASFAFTNALLTSCSVLFVGSDLPVGKDFRVTLSPSLSFVIKVVDAEHAESSRVRIGWSDSLQFSRNYTVSSIVGLVEDENEILFDPSLSFETEAGPDEIHIFVDSSSGSSEWFCGVKSHPCSTIEAAWSIVDGVGVSKTTLDIVHNTTQSKPIVISKGMEIGVKSGETTKPELFVSAQPTLEEDGMISITESSLWMNHVDVVLTSSPSQIFVVVVNGTLTLESSSFVGSSLSSSPTLNSELFSCSWKSGAFVLKNSTTKLISSSFSLLSSGAVWIEGGSLTVEGGIFHDNSPRDPLFPSARRNIACSSGGTMMIGSLSGGDGTLDDKSAWISQNDCSLDGKDSLLDAPFFVPTLSSSESSSEFSKQNKTFSMWIVGSTLIPCENMKWWLPLAISLCVLFLLSIIVVYVCWRRRGQAQKTKSSKPGAEPQEMEIEKVEDFDAPIPNTVNVSSARELNGNTRLELEQGQKPSSGECKEATKEMIPEKDRVEGLCVKEGKFETVVVNKTHTLYERLHVEDFLALNPSPNQELRGKQTRLNIGSLLHQRIRFKFHRDRSNVFQIYCK</sequence>
<keyword evidence="2" id="KW-0472">Membrane</keyword>
<accession>A0ABQ9X2Z3</accession>
<keyword evidence="2" id="KW-0812">Transmembrane</keyword>
<proteinExistence type="predicted"/>
<comment type="caution">
    <text evidence="3">The sequence shown here is derived from an EMBL/GenBank/DDBJ whole genome shotgun (WGS) entry which is preliminary data.</text>
</comment>
<evidence type="ECO:0000313" key="3">
    <source>
        <dbReference type="EMBL" id="KAK2946142.1"/>
    </source>
</evidence>
<gene>
    <name evidence="3" type="ORF">BLNAU_18934</name>
</gene>
<feature type="region of interest" description="Disordered" evidence="1">
    <location>
        <begin position="736"/>
        <end position="757"/>
    </location>
</feature>
<protein>
    <recommendedName>
        <fullName evidence="5">Right handed beta helix domain-containing protein</fullName>
    </recommendedName>
</protein>
<evidence type="ECO:0008006" key="5">
    <source>
        <dbReference type="Google" id="ProtNLM"/>
    </source>
</evidence>
<evidence type="ECO:0000313" key="4">
    <source>
        <dbReference type="Proteomes" id="UP001281761"/>
    </source>
</evidence>
<feature type="transmembrane region" description="Helical" evidence="2">
    <location>
        <begin position="665"/>
        <end position="688"/>
    </location>
</feature>
<evidence type="ECO:0000256" key="1">
    <source>
        <dbReference type="SAM" id="MobiDB-lite"/>
    </source>
</evidence>